<protein>
    <recommendedName>
        <fullName evidence="5">Eukaryotic translation initiation factor 3 subunit B</fullName>
        <shortName evidence="5">eIF3b</shortName>
    </recommendedName>
    <alternativeName>
        <fullName evidence="5">Eukaryotic translation initiation factor 3 90 kDa subunit homolog</fullName>
        <shortName evidence="5">eIF3 p90</shortName>
    </alternativeName>
    <alternativeName>
        <fullName evidence="5">Translation initiation factor eIF3, p90 subunit homolog</fullName>
    </alternativeName>
</protein>
<dbReference type="PIRSF" id="PIRSF036424">
    <property type="entry name" value="eIF3b"/>
    <property type="match status" value="1"/>
</dbReference>
<keyword evidence="9" id="KW-1185">Reference proteome</keyword>
<comment type="similarity">
    <text evidence="5 6">Belongs to the eIF-3 subunit B family.</text>
</comment>
<dbReference type="EMBL" id="JANBPY010001113">
    <property type="protein sequence ID" value="KAJ1961561.1"/>
    <property type="molecule type" value="Genomic_DNA"/>
</dbReference>
<evidence type="ECO:0000256" key="5">
    <source>
        <dbReference type="HAMAP-Rule" id="MF_03001"/>
    </source>
</evidence>
<feature type="domain" description="Translation initiation factor beta propellor-like" evidence="7">
    <location>
        <begin position="321"/>
        <end position="558"/>
    </location>
</feature>
<comment type="function">
    <text evidence="5">RNA-binding component of the eukaryotic translation initiation factor 3 (eIF-3) complex, which is involved in protein synthesis of a specialized repertoire of mRNAs and, together with other initiation factors, stimulates binding of mRNA and methionyl-tRNAi to the 40S ribosome. The eIF-3 complex specifically targets and initiates translation of a subset of mRNAs involved in cell proliferation.</text>
</comment>
<dbReference type="GO" id="GO:0001732">
    <property type="term" value="P:formation of cytoplasmic translation initiation complex"/>
    <property type="evidence" value="ECO:0007669"/>
    <property type="project" value="UniProtKB-UniRule"/>
</dbReference>
<dbReference type="GO" id="GO:0005852">
    <property type="term" value="C:eukaryotic translation initiation factor 3 complex"/>
    <property type="evidence" value="ECO:0007669"/>
    <property type="project" value="UniProtKB-UniRule"/>
</dbReference>
<dbReference type="GO" id="GO:0003743">
    <property type="term" value="F:translation initiation factor activity"/>
    <property type="evidence" value="ECO:0007669"/>
    <property type="project" value="UniProtKB-UniRule"/>
</dbReference>
<dbReference type="InterPro" id="IPR015943">
    <property type="entry name" value="WD40/YVTN_repeat-like_dom_sf"/>
</dbReference>
<evidence type="ECO:0000256" key="1">
    <source>
        <dbReference type="ARBA" id="ARBA00022490"/>
    </source>
</evidence>
<evidence type="ECO:0000259" key="7">
    <source>
        <dbReference type="Pfam" id="PF08662"/>
    </source>
</evidence>
<gene>
    <name evidence="8" type="primary">PRT1_1</name>
    <name evidence="5" type="synonym">PRT1</name>
    <name evidence="8" type="ORF">IWQ62_003819</name>
</gene>
<keyword evidence="3 5" id="KW-0694">RNA-binding</keyword>
<evidence type="ECO:0000256" key="2">
    <source>
        <dbReference type="ARBA" id="ARBA00022540"/>
    </source>
</evidence>
<sequence>MFIEFDTVEQAATAIRQLNGFKMDKTHILSVHKFTDVERYATMDDEYREPVIAPYEEREHLRSWLLDPKARDQFATMRGDEVSIYWNNKNGKPDLVVNRNKWTEKYLQWSPKGTFLTTFHRPGLVLWGGVSWGKIVRFVHPGVKFADYSPNEKYVVTFSPEPIDPEAISMTSPQDNPFGPEDEGNHVAIWEIHTGSLLRTFPVHQLANVKPDDPLPALKDIWPHFKWSSDDRFFARVVPGKMLSIYEAPSMGLVDRKSIKVDGIVDFSWSPTPGKPGKPVATSQGNKQFDHVLAYWTPEMGNQPARVTLLNVPNKEIIRTKNLFNINECQMHWHPNGDYLAVKVERVSKSKKSTFSNIELFYLRDKSVPVETIELKDNILTFAWEPKGNKPRFVTISTVDPTLVQYNNSGMIMNTLRCNTISIYEPEKVTGVKAKVMQSTLGNFQCVFQLEKKATNTVQWSPQGRYLVLAVLRSTSVWDIEFWDTDYPTEAKSGSTTSAPQLLASPEHYGATEIEWDPTGRYVASYASAWRHSMENGFCLWDTRGSLLGKHTQEKFKQFLWRPRPPTLLTSAQRKQVAKNLAQYSKEFEEEDLLSENAASSAIIMKHRRQLDEWKAWRARVEKEYLEERQVLGKPTSPEEIPAGDEETIEEWVEELVEETEEVVE</sequence>
<dbReference type="InterPro" id="IPR011400">
    <property type="entry name" value="EIF3B"/>
</dbReference>
<dbReference type="GO" id="GO:0033290">
    <property type="term" value="C:eukaryotic 48S preinitiation complex"/>
    <property type="evidence" value="ECO:0007669"/>
    <property type="project" value="UniProtKB-UniRule"/>
</dbReference>
<comment type="subunit">
    <text evidence="5 6">Component of the eukaryotic translation initiation factor 3 (eIF-3) complex.</text>
</comment>
<dbReference type="InterPro" id="IPR012677">
    <property type="entry name" value="Nucleotide-bd_a/b_plait_sf"/>
</dbReference>
<keyword evidence="1 5" id="KW-0963">Cytoplasm</keyword>
<evidence type="ECO:0000313" key="8">
    <source>
        <dbReference type="EMBL" id="KAJ1961561.1"/>
    </source>
</evidence>
<dbReference type="PANTHER" id="PTHR14068:SF0">
    <property type="entry name" value="EUKARYOTIC TRANSLATION INITIATION FACTOR 3 SUBUNIT B"/>
    <property type="match status" value="1"/>
</dbReference>
<comment type="function">
    <text evidence="6">Component of the eukaryotic translation initiation factor 3 (eIF-3) complex, which is involved in protein synthesis and, together with other initiation factors, stimulates binding of mRNA and methionyl-tRNAi to the 40S ribosome.</text>
</comment>
<dbReference type="GO" id="GO:0016282">
    <property type="term" value="C:eukaryotic 43S preinitiation complex"/>
    <property type="evidence" value="ECO:0007669"/>
    <property type="project" value="UniProtKB-UniRule"/>
</dbReference>
<dbReference type="GO" id="GO:0003723">
    <property type="term" value="F:RNA binding"/>
    <property type="evidence" value="ECO:0007669"/>
    <property type="project" value="UniProtKB-UniRule"/>
</dbReference>
<dbReference type="Proteomes" id="UP001150925">
    <property type="component" value="Unassembled WGS sequence"/>
</dbReference>
<dbReference type="Gene3D" id="3.30.70.330">
    <property type="match status" value="1"/>
</dbReference>
<dbReference type="AlphaFoldDB" id="A0A9W8AR22"/>
<dbReference type="SUPFAM" id="SSF82171">
    <property type="entry name" value="DPP6 N-terminal domain-like"/>
    <property type="match status" value="1"/>
</dbReference>
<comment type="subcellular location">
    <subcellularLocation>
        <location evidence="5 6">Cytoplasm</location>
    </subcellularLocation>
</comment>
<reference evidence="8" key="1">
    <citation type="submission" date="2022-07" db="EMBL/GenBank/DDBJ databases">
        <title>Phylogenomic reconstructions and comparative analyses of Kickxellomycotina fungi.</title>
        <authorList>
            <person name="Reynolds N.K."/>
            <person name="Stajich J.E."/>
            <person name="Barry K."/>
            <person name="Grigoriev I.V."/>
            <person name="Crous P."/>
            <person name="Smith M.E."/>
        </authorList>
    </citation>
    <scope>NUCLEOTIDE SEQUENCE</scope>
    <source>
        <strain evidence="8">RSA 1196</strain>
    </source>
</reference>
<accession>A0A9W8AR22</accession>
<dbReference type="Gene3D" id="2.130.10.10">
    <property type="entry name" value="YVTN repeat-like/Quinoprotein amine dehydrogenase"/>
    <property type="match status" value="2"/>
</dbReference>
<keyword evidence="2 5" id="KW-0396">Initiation factor</keyword>
<name>A0A9W8AR22_9FUNG</name>
<keyword evidence="4 5" id="KW-0648">Protein biosynthesis</keyword>
<dbReference type="FunFam" id="2.130.10.10:FF:000947">
    <property type="entry name" value="Eukaryotic translation initiation factor 3 subunit B"/>
    <property type="match status" value="1"/>
</dbReference>
<dbReference type="HAMAP" id="MF_03001">
    <property type="entry name" value="eIF3b"/>
    <property type="match status" value="1"/>
</dbReference>
<proteinExistence type="inferred from homology"/>
<evidence type="ECO:0000256" key="4">
    <source>
        <dbReference type="ARBA" id="ARBA00022917"/>
    </source>
</evidence>
<evidence type="ECO:0000256" key="3">
    <source>
        <dbReference type="ARBA" id="ARBA00022884"/>
    </source>
</evidence>
<evidence type="ECO:0000313" key="9">
    <source>
        <dbReference type="Proteomes" id="UP001150925"/>
    </source>
</evidence>
<organism evidence="8 9">
    <name type="scientific">Dispira parvispora</name>
    <dbReference type="NCBI Taxonomy" id="1520584"/>
    <lineage>
        <taxon>Eukaryota</taxon>
        <taxon>Fungi</taxon>
        <taxon>Fungi incertae sedis</taxon>
        <taxon>Zoopagomycota</taxon>
        <taxon>Kickxellomycotina</taxon>
        <taxon>Dimargaritomycetes</taxon>
        <taxon>Dimargaritales</taxon>
        <taxon>Dimargaritaceae</taxon>
        <taxon>Dispira</taxon>
    </lineage>
</organism>
<comment type="caution">
    <text evidence="8">The sequence shown here is derived from an EMBL/GenBank/DDBJ whole genome shotgun (WGS) entry which is preliminary data.</text>
</comment>
<dbReference type="InterPro" id="IPR013979">
    <property type="entry name" value="TIF_beta_prop-like"/>
</dbReference>
<dbReference type="SUPFAM" id="SSF101908">
    <property type="entry name" value="Putative isomerase YbhE"/>
    <property type="match status" value="1"/>
</dbReference>
<dbReference type="Pfam" id="PF08662">
    <property type="entry name" value="eIF2A"/>
    <property type="match status" value="1"/>
</dbReference>
<evidence type="ECO:0000256" key="6">
    <source>
        <dbReference type="PIRNR" id="PIRNR036424"/>
    </source>
</evidence>
<dbReference type="OrthoDB" id="10250414at2759"/>
<dbReference type="GO" id="GO:0031369">
    <property type="term" value="F:translation initiation factor binding"/>
    <property type="evidence" value="ECO:0007669"/>
    <property type="project" value="InterPro"/>
</dbReference>
<dbReference type="PANTHER" id="PTHR14068">
    <property type="entry name" value="EUKARYOTIC TRANSLATION INITIATION FACTOR 3 EIF3 -RELATED"/>
    <property type="match status" value="1"/>
</dbReference>